<comment type="similarity">
    <text evidence="6">Belongs to the bacillales FliT family.</text>
</comment>
<evidence type="ECO:0000256" key="4">
    <source>
        <dbReference type="ARBA" id="ARBA00023186"/>
    </source>
</evidence>
<evidence type="ECO:0000256" key="1">
    <source>
        <dbReference type="ARBA" id="ARBA00004514"/>
    </source>
</evidence>
<dbReference type="InterPro" id="IPR008622">
    <property type="entry name" value="FliT"/>
</dbReference>
<evidence type="ECO:0000256" key="6">
    <source>
        <dbReference type="ARBA" id="ARBA00093785"/>
    </source>
</evidence>
<sequence length="116" mass="14104">MLNQKEEWFKQYYELTLEAVEKDDPEQFESFLNEREQLIMRISALDESAGEIMLNSTIRSYIEKIQALDKKWIARMELHKQEMMGRIRSLNNGRMLRNQYQQEYQVADGIFYDKRK</sequence>
<comment type="caution">
    <text evidence="8">The sequence shown here is derived from an EMBL/GenBank/DDBJ whole genome shotgun (WGS) entry which is preliminary data.</text>
</comment>
<dbReference type="RefSeq" id="WP_209809608.1">
    <property type="nucleotide sequence ID" value="NZ_JAGGKT010000003.1"/>
</dbReference>
<reference evidence="8 9" key="1">
    <citation type="submission" date="2021-03" db="EMBL/GenBank/DDBJ databases">
        <title>Genomic Encyclopedia of Type Strains, Phase IV (KMG-IV): sequencing the most valuable type-strain genomes for metagenomic binning, comparative biology and taxonomic classification.</title>
        <authorList>
            <person name="Goeker M."/>
        </authorList>
    </citation>
    <scope>NUCLEOTIDE SEQUENCE [LARGE SCALE GENOMIC DNA]</scope>
    <source>
        <strain evidence="8 9">DSM 24738</strain>
    </source>
</reference>
<evidence type="ECO:0000256" key="3">
    <source>
        <dbReference type="ARBA" id="ARBA00022795"/>
    </source>
</evidence>
<accession>A0ABS4GMK9</accession>
<dbReference type="Pfam" id="PF05400">
    <property type="entry name" value="FliT"/>
    <property type="match status" value="1"/>
</dbReference>
<keyword evidence="2" id="KW-0963">Cytoplasm</keyword>
<keyword evidence="3" id="KW-1005">Bacterial flagellum biogenesis</keyword>
<evidence type="ECO:0000256" key="2">
    <source>
        <dbReference type="ARBA" id="ARBA00022490"/>
    </source>
</evidence>
<proteinExistence type="inferred from homology"/>
<organism evidence="8 9">
    <name type="scientific">Ammoniphilus resinae</name>
    <dbReference type="NCBI Taxonomy" id="861532"/>
    <lineage>
        <taxon>Bacteria</taxon>
        <taxon>Bacillati</taxon>
        <taxon>Bacillota</taxon>
        <taxon>Bacilli</taxon>
        <taxon>Bacillales</taxon>
        <taxon>Paenibacillaceae</taxon>
        <taxon>Aneurinibacillus group</taxon>
        <taxon>Ammoniphilus</taxon>
    </lineage>
</organism>
<protein>
    <recommendedName>
        <fullName evidence="7">Flagellar protein FliT</fullName>
    </recommendedName>
</protein>
<dbReference type="Proteomes" id="UP001519343">
    <property type="component" value="Unassembled WGS sequence"/>
</dbReference>
<evidence type="ECO:0000313" key="8">
    <source>
        <dbReference type="EMBL" id="MBP1931511.1"/>
    </source>
</evidence>
<dbReference type="EMBL" id="JAGGKT010000003">
    <property type="protein sequence ID" value="MBP1931511.1"/>
    <property type="molecule type" value="Genomic_DNA"/>
</dbReference>
<evidence type="ECO:0000313" key="9">
    <source>
        <dbReference type="Proteomes" id="UP001519343"/>
    </source>
</evidence>
<keyword evidence="4" id="KW-0143">Chaperone</keyword>
<evidence type="ECO:0000256" key="7">
    <source>
        <dbReference type="ARBA" id="ARBA00093797"/>
    </source>
</evidence>
<comment type="function">
    <text evidence="5">May act as an export chaperone for the filament capping protein FliD.</text>
</comment>
<keyword evidence="9" id="KW-1185">Reference proteome</keyword>
<name>A0ABS4GMK9_9BACL</name>
<comment type="subcellular location">
    <subcellularLocation>
        <location evidence="1">Cytoplasm</location>
        <location evidence="1">Cytosol</location>
    </subcellularLocation>
</comment>
<evidence type="ECO:0000256" key="5">
    <source>
        <dbReference type="ARBA" id="ARBA00093765"/>
    </source>
</evidence>
<gene>
    <name evidence="8" type="ORF">J2Z37_001512</name>
</gene>